<proteinExistence type="predicted"/>
<organism evidence="1 2">
    <name type="scientific">Trichonephila clavata</name>
    <name type="common">Joro spider</name>
    <name type="synonym">Nephila clavata</name>
    <dbReference type="NCBI Taxonomy" id="2740835"/>
    <lineage>
        <taxon>Eukaryota</taxon>
        <taxon>Metazoa</taxon>
        <taxon>Ecdysozoa</taxon>
        <taxon>Arthropoda</taxon>
        <taxon>Chelicerata</taxon>
        <taxon>Arachnida</taxon>
        <taxon>Araneae</taxon>
        <taxon>Araneomorphae</taxon>
        <taxon>Entelegynae</taxon>
        <taxon>Araneoidea</taxon>
        <taxon>Nephilidae</taxon>
        <taxon>Trichonephila</taxon>
    </lineage>
</organism>
<keyword evidence="1" id="KW-0067">ATP-binding</keyword>
<sequence>MYSDEWQKRGLPHTQILVWLIDKIRPEEIDSIVSVEIPDPSTDQLLFDIVTTNMIYGPCGNLNRSSPCMANGKCTKSFPKNFTNDAITNVDEYPIYRRGNTDNGEQSFTKNVSNADIDIGNRWVVPYSPLLSKTFNAHINVESYSSVKSIKYICKYVNKGSDMAAFRIENTNVNAPPVNNNDEITLCQIGRYISSNDAALNCTAIQIRLLYAIVLTTCFPARAETLWDSHRFNDWMIYCIDIVHGSTI</sequence>
<dbReference type="GO" id="GO:0004386">
    <property type="term" value="F:helicase activity"/>
    <property type="evidence" value="ECO:0007669"/>
    <property type="project" value="UniProtKB-KW"/>
</dbReference>
<reference evidence="1" key="1">
    <citation type="submission" date="2020-07" db="EMBL/GenBank/DDBJ databases">
        <title>Multicomponent nature underlies the extraordinary mechanical properties of spider dragline silk.</title>
        <authorList>
            <person name="Kono N."/>
            <person name="Nakamura H."/>
            <person name="Mori M."/>
            <person name="Yoshida Y."/>
            <person name="Ohtoshi R."/>
            <person name="Malay A.D."/>
            <person name="Moran D.A.P."/>
            <person name="Tomita M."/>
            <person name="Numata K."/>
            <person name="Arakawa K."/>
        </authorList>
    </citation>
    <scope>NUCLEOTIDE SEQUENCE</scope>
</reference>
<dbReference type="Proteomes" id="UP000887116">
    <property type="component" value="Unassembled WGS sequence"/>
</dbReference>
<keyword evidence="1" id="KW-0547">Nucleotide-binding</keyword>
<name>A0A8X6J0K9_TRICU</name>
<comment type="caution">
    <text evidence="1">The sequence shown here is derived from an EMBL/GenBank/DDBJ whole genome shotgun (WGS) entry which is preliminary data.</text>
</comment>
<keyword evidence="2" id="KW-1185">Reference proteome</keyword>
<gene>
    <name evidence="1" type="primary">EVAR_79060_1</name>
    <name evidence="1" type="ORF">TNCT_2431</name>
</gene>
<keyword evidence="1" id="KW-0378">Hydrolase</keyword>
<evidence type="ECO:0000313" key="1">
    <source>
        <dbReference type="EMBL" id="GFR31999.1"/>
    </source>
</evidence>
<keyword evidence="1" id="KW-0347">Helicase</keyword>
<dbReference type="EMBL" id="BMAO01019662">
    <property type="protein sequence ID" value="GFR31999.1"/>
    <property type="molecule type" value="Genomic_DNA"/>
</dbReference>
<dbReference type="AlphaFoldDB" id="A0A8X6J0K9"/>
<protein>
    <submittedName>
        <fullName evidence="1">ATP-dependent DNA helicase</fullName>
    </submittedName>
</protein>
<dbReference type="OrthoDB" id="1728974at2759"/>
<dbReference type="PANTHER" id="PTHR10492:SF57">
    <property type="entry name" value="ATP-DEPENDENT DNA HELICASE"/>
    <property type="match status" value="1"/>
</dbReference>
<dbReference type="PANTHER" id="PTHR10492">
    <property type="match status" value="1"/>
</dbReference>
<evidence type="ECO:0000313" key="2">
    <source>
        <dbReference type="Proteomes" id="UP000887116"/>
    </source>
</evidence>
<accession>A0A8X6J0K9</accession>